<dbReference type="Proteomes" id="UP001605036">
    <property type="component" value="Unassembled WGS sequence"/>
</dbReference>
<accession>A0ABD1XPH3</accession>
<name>A0ABD1XPH3_9MARC</name>
<proteinExistence type="predicted"/>
<evidence type="ECO:0000313" key="3">
    <source>
        <dbReference type="Proteomes" id="UP001605036"/>
    </source>
</evidence>
<keyword evidence="3" id="KW-1185">Reference proteome</keyword>
<comment type="caution">
    <text evidence="2">The sequence shown here is derived from an EMBL/GenBank/DDBJ whole genome shotgun (WGS) entry which is preliminary data.</text>
</comment>
<sequence>MWSPELTPYQNSLSPAEQFGGGYNLAEAENLDLRYFGYDRSNLEGNTQGAYGYGLRRTRPPNRRNHAGSEPSLPATWLLPLRTRFTREFSTDGTAKFA</sequence>
<dbReference type="EMBL" id="JBHFFA010000007">
    <property type="protein sequence ID" value="KAL2610827.1"/>
    <property type="molecule type" value="Genomic_DNA"/>
</dbReference>
<reference evidence="2 3" key="1">
    <citation type="submission" date="2024-09" db="EMBL/GenBank/DDBJ databases">
        <title>Chromosome-scale assembly of Riccia fluitans.</title>
        <authorList>
            <person name="Paukszto L."/>
            <person name="Sawicki J."/>
            <person name="Karawczyk K."/>
            <person name="Piernik-Szablinska J."/>
            <person name="Szczecinska M."/>
            <person name="Mazdziarz M."/>
        </authorList>
    </citation>
    <scope>NUCLEOTIDE SEQUENCE [LARGE SCALE GENOMIC DNA]</scope>
    <source>
        <strain evidence="2">Rf_01</strain>
        <tissue evidence="2">Aerial parts of the thallus</tissue>
    </source>
</reference>
<dbReference type="AlphaFoldDB" id="A0ABD1XPH3"/>
<protein>
    <submittedName>
        <fullName evidence="2">Uncharacterized protein</fullName>
    </submittedName>
</protein>
<gene>
    <name evidence="2" type="ORF">R1flu_022519</name>
</gene>
<feature type="compositionally biased region" description="Basic residues" evidence="1">
    <location>
        <begin position="56"/>
        <end position="66"/>
    </location>
</feature>
<evidence type="ECO:0000313" key="2">
    <source>
        <dbReference type="EMBL" id="KAL2610827.1"/>
    </source>
</evidence>
<feature type="region of interest" description="Disordered" evidence="1">
    <location>
        <begin position="49"/>
        <end position="72"/>
    </location>
</feature>
<evidence type="ECO:0000256" key="1">
    <source>
        <dbReference type="SAM" id="MobiDB-lite"/>
    </source>
</evidence>
<organism evidence="2 3">
    <name type="scientific">Riccia fluitans</name>
    <dbReference type="NCBI Taxonomy" id="41844"/>
    <lineage>
        <taxon>Eukaryota</taxon>
        <taxon>Viridiplantae</taxon>
        <taxon>Streptophyta</taxon>
        <taxon>Embryophyta</taxon>
        <taxon>Marchantiophyta</taxon>
        <taxon>Marchantiopsida</taxon>
        <taxon>Marchantiidae</taxon>
        <taxon>Marchantiales</taxon>
        <taxon>Ricciaceae</taxon>
        <taxon>Riccia</taxon>
    </lineage>
</organism>